<dbReference type="RefSeq" id="WP_183279298.1">
    <property type="nucleotide sequence ID" value="NZ_BLZR01000001.1"/>
</dbReference>
<dbReference type="Gene3D" id="3.90.1720.10">
    <property type="entry name" value="endopeptidase domain like (from Nostoc punctiforme)"/>
    <property type="match status" value="1"/>
</dbReference>
<comment type="caution">
    <text evidence="1">The sequence shown here is derived from an EMBL/GenBank/DDBJ whole genome shotgun (WGS) entry which is preliminary data.</text>
</comment>
<reference evidence="1 2" key="1">
    <citation type="submission" date="2020-07" db="EMBL/GenBank/DDBJ databases">
        <title>A new beta-1,3-glucan-decomposing anaerobic bacterium isolated from anoxic soil subjected to biological soil disinfestation.</title>
        <authorList>
            <person name="Ueki A."/>
            <person name="Tonouchi A."/>
        </authorList>
    </citation>
    <scope>NUCLEOTIDE SEQUENCE [LARGE SCALE GENOMIC DNA]</scope>
    <source>
        <strain evidence="1 2">TW1</strain>
    </source>
</reference>
<keyword evidence="2" id="KW-1185">Reference proteome</keyword>
<protein>
    <recommendedName>
        <fullName evidence="3">Permuted papain-like amidase enzyme, YaeF/YiiX, C92 family</fullName>
    </recommendedName>
</protein>
<dbReference type="AlphaFoldDB" id="A0A6V8SMI4"/>
<proteinExistence type="predicted"/>
<dbReference type="SUPFAM" id="SSF54001">
    <property type="entry name" value="Cysteine proteinases"/>
    <property type="match status" value="1"/>
</dbReference>
<dbReference type="EMBL" id="BLZR01000001">
    <property type="protein sequence ID" value="GFP77971.1"/>
    <property type="molecule type" value="Genomic_DNA"/>
</dbReference>
<accession>A0A6V8SMI4</accession>
<gene>
    <name evidence="1" type="ORF">bsdtw1_04161</name>
</gene>
<evidence type="ECO:0000313" key="2">
    <source>
        <dbReference type="Proteomes" id="UP000580568"/>
    </source>
</evidence>
<organism evidence="1 2">
    <name type="scientific">Clostridium fungisolvens</name>
    <dbReference type="NCBI Taxonomy" id="1604897"/>
    <lineage>
        <taxon>Bacteria</taxon>
        <taxon>Bacillati</taxon>
        <taxon>Bacillota</taxon>
        <taxon>Clostridia</taxon>
        <taxon>Eubacteriales</taxon>
        <taxon>Clostridiaceae</taxon>
        <taxon>Clostridium</taxon>
    </lineage>
</organism>
<evidence type="ECO:0000313" key="1">
    <source>
        <dbReference type="EMBL" id="GFP77971.1"/>
    </source>
</evidence>
<dbReference type="InterPro" id="IPR038765">
    <property type="entry name" value="Papain-like_cys_pep_sf"/>
</dbReference>
<evidence type="ECO:0008006" key="3">
    <source>
        <dbReference type="Google" id="ProtNLM"/>
    </source>
</evidence>
<dbReference type="Proteomes" id="UP000580568">
    <property type="component" value="Unassembled WGS sequence"/>
</dbReference>
<name>A0A6V8SMI4_9CLOT</name>
<sequence>MEDRYIYLVFSKTGTWLSKIIYLITKNKYAHSSVSIDDTFTKMYSFGRTSPRNPFSGGFVQENLYEGVYSIFKDSECIIYRIKVSEEQYDQIISEINKFIISKSELKYNFIGLFGVWFNKPIKRKNHYFCTQFVSQVLSNSNIYKFDKKSELIKSDDIIKIPNKELVYKGYVYKYSREFNVMEELLEA</sequence>